<evidence type="ECO:0008006" key="4">
    <source>
        <dbReference type="Google" id="ProtNLM"/>
    </source>
</evidence>
<accession>A0ABV9C098</accession>
<comment type="caution">
    <text evidence="2">The sequence shown here is derived from an EMBL/GenBank/DDBJ whole genome shotgun (WGS) entry which is preliminary data.</text>
</comment>
<gene>
    <name evidence="2" type="ORF">ACFO5W_07170</name>
</gene>
<dbReference type="EMBL" id="JBHSGA010000013">
    <property type="protein sequence ID" value="MFC4526419.1"/>
    <property type="molecule type" value="Genomic_DNA"/>
</dbReference>
<sequence length="123" mass="12984">MRLSHAAIAACLLLLAGCSDDVPAVAAGPEVKAEDLVKLTTGFVCGTSDQLTEAFTHSVSGEKTKLKAMFDDGSCWPMADDVTLRVLHVEHGRIEVAPNVDAPSVSAWTALEFVTVQMPVSKS</sequence>
<keyword evidence="3" id="KW-1185">Reference proteome</keyword>
<evidence type="ECO:0000313" key="2">
    <source>
        <dbReference type="EMBL" id="MFC4526419.1"/>
    </source>
</evidence>
<protein>
    <recommendedName>
        <fullName evidence="4">Lipoprotein</fullName>
    </recommendedName>
</protein>
<dbReference type="PROSITE" id="PS51257">
    <property type="entry name" value="PROKAR_LIPOPROTEIN"/>
    <property type="match status" value="1"/>
</dbReference>
<evidence type="ECO:0000256" key="1">
    <source>
        <dbReference type="SAM" id="SignalP"/>
    </source>
</evidence>
<reference evidence="3" key="1">
    <citation type="journal article" date="2019" name="Int. J. Syst. Evol. Microbiol.">
        <title>The Global Catalogue of Microorganisms (GCM) 10K type strain sequencing project: providing services to taxonomists for standard genome sequencing and annotation.</title>
        <authorList>
            <consortium name="The Broad Institute Genomics Platform"/>
            <consortium name="The Broad Institute Genome Sequencing Center for Infectious Disease"/>
            <person name="Wu L."/>
            <person name="Ma J."/>
        </authorList>
    </citation>
    <scope>NUCLEOTIDE SEQUENCE [LARGE SCALE GENOMIC DNA]</scope>
    <source>
        <strain evidence="3">CCM 4481</strain>
    </source>
</reference>
<evidence type="ECO:0000313" key="3">
    <source>
        <dbReference type="Proteomes" id="UP001595961"/>
    </source>
</evidence>
<organism evidence="2 3">
    <name type="scientific">Dyella halodurans</name>
    <dbReference type="NCBI Taxonomy" id="1920171"/>
    <lineage>
        <taxon>Bacteria</taxon>
        <taxon>Pseudomonadati</taxon>
        <taxon>Pseudomonadota</taxon>
        <taxon>Gammaproteobacteria</taxon>
        <taxon>Lysobacterales</taxon>
        <taxon>Rhodanobacteraceae</taxon>
        <taxon>Dyella</taxon>
    </lineage>
</organism>
<feature type="chain" id="PRO_5047500241" description="Lipoprotein" evidence="1">
    <location>
        <begin position="27"/>
        <end position="123"/>
    </location>
</feature>
<keyword evidence="1" id="KW-0732">Signal</keyword>
<feature type="signal peptide" evidence="1">
    <location>
        <begin position="1"/>
        <end position="26"/>
    </location>
</feature>
<dbReference type="RefSeq" id="WP_266151165.1">
    <property type="nucleotide sequence ID" value="NZ_CP064028.1"/>
</dbReference>
<dbReference type="Proteomes" id="UP001595961">
    <property type="component" value="Unassembled WGS sequence"/>
</dbReference>
<proteinExistence type="predicted"/>
<name>A0ABV9C098_9GAMM</name>